<gene>
    <name evidence="2" type="ORF">SAMN05443429_1183</name>
</gene>
<dbReference type="OrthoDB" id="603275at2"/>
<feature type="signal peptide" evidence="1">
    <location>
        <begin position="1"/>
        <end position="18"/>
    </location>
</feature>
<keyword evidence="3" id="KW-1185">Reference proteome</keyword>
<dbReference type="AlphaFoldDB" id="A0A1M6HT43"/>
<dbReference type="STRING" id="1118202.SAMN05443429_1183"/>
<dbReference type="InterPro" id="IPR008969">
    <property type="entry name" value="CarboxyPept-like_regulatory"/>
</dbReference>
<dbReference type="SUPFAM" id="SSF49464">
    <property type="entry name" value="Carboxypeptidase regulatory domain-like"/>
    <property type="match status" value="1"/>
</dbReference>
<dbReference type="SUPFAM" id="SSF56935">
    <property type="entry name" value="Porins"/>
    <property type="match status" value="1"/>
</dbReference>
<accession>A0A1M6HT43</accession>
<dbReference type="Proteomes" id="UP000184335">
    <property type="component" value="Unassembled WGS sequence"/>
</dbReference>
<dbReference type="Gene3D" id="2.60.40.1120">
    <property type="entry name" value="Carboxypeptidase-like, regulatory domain"/>
    <property type="match status" value="1"/>
</dbReference>
<sequence length="877" mass="102409">MKQLVLWLFFLISNVCFSQVTISGTLHTETGNPVSRASVVINQVGTDNIIAYDISDKKGLFSITFSSDDKEVDIQVRNMGFATITKTITSKTQTQNFQLNEKVVELKEIIIKGSPITRKGDTINYSVNSFAKEQDRTISDVLKRLPGIEVLSDGKILYEGKPINKYYIEGLDLLEGKYNLANENLPHKEVSKIQILENHQPIKILDSLQFSDKAALNIKLKNAYTFTGQAELGSGFSPMLWDANVTPLLFTKKQQMLVSYQTNNIGDNVGSQLKTLTIEDLLEQFENGNGKQDWLEIQKLKNPNFSEKRWLDNNVHMLTGNYLHKLKKDYELRLNVSYLNDYQQQNGFTNTQFFTPTDTITLLEQKYNQLYFNSLESNLTLQRNIDKNYLNNSLQFQGFWDSQTGDIATNQELLTQNLNNHYFKLSNKLKTIFPIGKQLMNLNSYIGYNQTPQTLVVNPGQFQELLNDGNEYEKVWQDIDLKTFYTNNSIGFTKGWKEFSFNPKLGFQFEKQNLESEIATSENQNLGNEFRNDLNWTRTKFYTDLQTQYKKNKWRLELNLPINFHSYQIEDKTLIENQNLNRLTFEPRLAIIYDANAFWKFNTSASVSNQFGTINQLHYAYILQNYRNIKRINTPLPLTFNQTFSGGISYRNPIKSLFWNIVYTQIRSENNILYQTQILENGATELNAINQDNDRINHNFSTRFSKYFSKFNSNATLNANYGIQDFQQILNTEVTDIQNQNWGFGTKLETDFSEWFNTEYQAKWMFSKNQIQGLSNNTITQQNHLLNLNFYPKKNHLFAIKTEYINNNLFTENNENLFSDLIYCYNWKKKNIDLELQFNNIFNTKNYQTINISEFSYVETNLRLRPRQMLIKVRFSL</sequence>
<keyword evidence="1" id="KW-0732">Signal</keyword>
<organism evidence="2 3">
    <name type="scientific">Cruoricaptor ignavus</name>
    <dbReference type="NCBI Taxonomy" id="1118202"/>
    <lineage>
        <taxon>Bacteria</taxon>
        <taxon>Pseudomonadati</taxon>
        <taxon>Bacteroidota</taxon>
        <taxon>Flavobacteriia</taxon>
        <taxon>Flavobacteriales</taxon>
        <taxon>Weeksellaceae</taxon>
        <taxon>Cruoricaptor</taxon>
    </lineage>
</organism>
<protein>
    <recommendedName>
        <fullName evidence="4">CarboxypepD_reg-like domain-containing protein</fullName>
    </recommendedName>
</protein>
<evidence type="ECO:0000313" key="2">
    <source>
        <dbReference type="EMBL" id="SHJ25369.1"/>
    </source>
</evidence>
<dbReference type="EMBL" id="FQYI01000018">
    <property type="protein sequence ID" value="SHJ25369.1"/>
    <property type="molecule type" value="Genomic_DNA"/>
</dbReference>
<evidence type="ECO:0000313" key="3">
    <source>
        <dbReference type="Proteomes" id="UP000184335"/>
    </source>
</evidence>
<name>A0A1M6HT43_9FLAO</name>
<feature type="chain" id="PRO_5012002681" description="CarboxypepD_reg-like domain-containing protein" evidence="1">
    <location>
        <begin position="19"/>
        <end position="877"/>
    </location>
</feature>
<dbReference type="RefSeq" id="WP_073181009.1">
    <property type="nucleotide sequence ID" value="NZ_FQYI01000018.1"/>
</dbReference>
<evidence type="ECO:0000256" key="1">
    <source>
        <dbReference type="SAM" id="SignalP"/>
    </source>
</evidence>
<reference evidence="2 3" key="1">
    <citation type="submission" date="2016-11" db="EMBL/GenBank/DDBJ databases">
        <authorList>
            <person name="Jaros S."/>
            <person name="Januszkiewicz K."/>
            <person name="Wedrychowicz H."/>
        </authorList>
    </citation>
    <scope>NUCLEOTIDE SEQUENCE [LARGE SCALE GENOMIC DNA]</scope>
    <source>
        <strain evidence="2 3">DSM 25479</strain>
    </source>
</reference>
<proteinExistence type="predicted"/>
<evidence type="ECO:0008006" key="4">
    <source>
        <dbReference type="Google" id="ProtNLM"/>
    </source>
</evidence>